<gene>
    <name evidence="1" type="ORF">SAZU_7259</name>
</gene>
<evidence type="ECO:0000313" key="1">
    <source>
        <dbReference type="EMBL" id="GAP52384.1"/>
    </source>
</evidence>
<accession>A0A0K8PY73</accession>
<dbReference type="PATRIC" id="fig|146537.3.peg.7638"/>
<dbReference type="AlphaFoldDB" id="A0A0K8PY73"/>
<reference evidence="1" key="1">
    <citation type="journal article" date="2015" name="Genome Announc.">
        <title>Draft Genome Sequence of Thiostrepton-Producing Streptomyces azureus ATCC 14921.</title>
        <authorList>
            <person name="Sakihara K."/>
            <person name="Maeda J."/>
            <person name="Tashiro K."/>
            <person name="Fujino Y."/>
            <person name="Kuhara S."/>
            <person name="Ohshima T."/>
            <person name="Ogata S."/>
            <person name="Doi K."/>
        </authorList>
    </citation>
    <scope>NUCLEOTIDE SEQUENCE [LARGE SCALE GENOMIC DNA]</scope>
    <source>
        <strain evidence="1">ATCC14921</strain>
    </source>
</reference>
<evidence type="ECO:0000313" key="2">
    <source>
        <dbReference type="Proteomes" id="UP000053859"/>
    </source>
</evidence>
<keyword evidence="2" id="KW-1185">Reference proteome</keyword>
<dbReference type="EMBL" id="DF968425">
    <property type="protein sequence ID" value="GAP52384.1"/>
    <property type="molecule type" value="Genomic_DNA"/>
</dbReference>
<organism evidence="1 2">
    <name type="scientific">Streptomyces azureus</name>
    <dbReference type="NCBI Taxonomy" id="146537"/>
    <lineage>
        <taxon>Bacteria</taxon>
        <taxon>Bacillati</taxon>
        <taxon>Actinomycetota</taxon>
        <taxon>Actinomycetes</taxon>
        <taxon>Kitasatosporales</taxon>
        <taxon>Streptomycetaceae</taxon>
        <taxon>Streptomyces</taxon>
    </lineage>
</organism>
<proteinExistence type="predicted"/>
<sequence>MPRRRPGALRAPHPKLYALHQPYRIDRLSPRTSAAVHRAERETDAEEVWPGATETALYWCRRFLARPGRYLEISYAGCPCPSDSLEDVTEARELLERVVVVLPVPARRELEALLAVLDAELWRRTLPDPFAFRDPRRRGGSWWHHRLRGEPFG</sequence>
<name>A0A0K8PY73_STRAJ</name>
<protein>
    <submittedName>
        <fullName evidence="1">Uncharacterized protein</fullName>
    </submittedName>
</protein>
<dbReference type="Proteomes" id="UP000053859">
    <property type="component" value="Unassembled WGS sequence"/>
</dbReference>
<dbReference type="OrthoDB" id="3540409at2"/>